<accession>A0ABD5RWH9</accession>
<comment type="caution">
    <text evidence="1">The sequence shown here is derived from an EMBL/GenBank/DDBJ whole genome shotgun (WGS) entry which is preliminary data.</text>
</comment>
<protein>
    <submittedName>
        <fullName evidence="1">DUF1450 domain-containing protein</fullName>
    </submittedName>
</protein>
<dbReference type="InterPro" id="IPR009910">
    <property type="entry name" value="DUF1450"/>
</dbReference>
<organism evidence="1 2">
    <name type="scientific">Halobium palmae</name>
    <dbReference type="NCBI Taxonomy" id="1776492"/>
    <lineage>
        <taxon>Archaea</taxon>
        <taxon>Methanobacteriati</taxon>
        <taxon>Methanobacteriota</taxon>
        <taxon>Stenosarchaea group</taxon>
        <taxon>Halobacteria</taxon>
        <taxon>Halobacteriales</taxon>
        <taxon>Haloferacaceae</taxon>
        <taxon>Halobium</taxon>
    </lineage>
</organism>
<name>A0ABD5RWH9_9EURY</name>
<reference evidence="1 2" key="1">
    <citation type="journal article" date="2019" name="Int. J. Syst. Evol. Microbiol.">
        <title>The Global Catalogue of Microorganisms (GCM) 10K type strain sequencing project: providing services to taxonomists for standard genome sequencing and annotation.</title>
        <authorList>
            <consortium name="The Broad Institute Genomics Platform"/>
            <consortium name="The Broad Institute Genome Sequencing Center for Infectious Disease"/>
            <person name="Wu L."/>
            <person name="Ma J."/>
        </authorList>
    </citation>
    <scope>NUCLEOTIDE SEQUENCE [LARGE SCALE GENOMIC DNA]</scope>
    <source>
        <strain evidence="1 2">NBRC 111368</strain>
    </source>
</reference>
<keyword evidence="2" id="KW-1185">Reference proteome</keyword>
<proteinExistence type="predicted"/>
<evidence type="ECO:0000313" key="1">
    <source>
        <dbReference type="EMBL" id="MFC6723589.1"/>
    </source>
</evidence>
<gene>
    <name evidence="1" type="ORF">ACFQE1_04125</name>
</gene>
<dbReference type="Proteomes" id="UP001596328">
    <property type="component" value="Unassembled WGS sequence"/>
</dbReference>
<evidence type="ECO:0000313" key="2">
    <source>
        <dbReference type="Proteomes" id="UP001596328"/>
    </source>
</evidence>
<dbReference type="EMBL" id="JBHSWU010000027">
    <property type="protein sequence ID" value="MFC6723589.1"/>
    <property type="molecule type" value="Genomic_DNA"/>
</dbReference>
<dbReference type="Pfam" id="PF07293">
    <property type="entry name" value="DUF1450"/>
    <property type="match status" value="1"/>
</dbReference>
<sequence length="69" mass="7736">MPSTVEYCISNVDDVQAVREQCSESSARVMERRCLQRCGRCFREPFLVVDGDVVTGADHEALLAEVTEQ</sequence>
<dbReference type="AlphaFoldDB" id="A0ABD5RWH9"/>